<dbReference type="PANTHER" id="PTHR10117:SF80">
    <property type="entry name" value="TRANSIENT-RECEPTOR-POTENTIAL-LIKE PROTEIN"/>
    <property type="match status" value="1"/>
</dbReference>
<keyword evidence="6" id="KW-1185">Reference proteome</keyword>
<evidence type="ECO:0000256" key="1">
    <source>
        <dbReference type="ARBA" id="ARBA00022448"/>
    </source>
</evidence>
<dbReference type="InterPro" id="IPR002153">
    <property type="entry name" value="TRPC_channel"/>
</dbReference>
<evidence type="ECO:0000256" key="4">
    <source>
        <dbReference type="SAM" id="Phobius"/>
    </source>
</evidence>
<dbReference type="GO" id="GO:0015279">
    <property type="term" value="F:store-operated calcium channel activity"/>
    <property type="evidence" value="ECO:0007669"/>
    <property type="project" value="TreeGrafter"/>
</dbReference>
<dbReference type="GO" id="GO:0051480">
    <property type="term" value="P:regulation of cytosolic calcium ion concentration"/>
    <property type="evidence" value="ECO:0007669"/>
    <property type="project" value="TreeGrafter"/>
</dbReference>
<dbReference type="GO" id="GO:0034703">
    <property type="term" value="C:cation channel complex"/>
    <property type="evidence" value="ECO:0007669"/>
    <property type="project" value="TreeGrafter"/>
</dbReference>
<dbReference type="EMBL" id="UYRU01046923">
    <property type="protein sequence ID" value="VDN09379.1"/>
    <property type="molecule type" value="Genomic_DNA"/>
</dbReference>
<dbReference type="AlphaFoldDB" id="A0A3P7NJ01"/>
<reference evidence="5 6" key="1">
    <citation type="submission" date="2018-11" db="EMBL/GenBank/DDBJ databases">
        <authorList>
            <consortium name="Pathogen Informatics"/>
        </authorList>
    </citation>
    <scope>NUCLEOTIDE SEQUENCE [LARGE SCALE GENOMIC DNA]</scope>
</reference>
<sequence length="81" mass="9382">MVQQHSSLSVRRQNPLTVRKVKQVNEQLGPLQISLGNMLIDITKFLFIFLLVITSFACGLHQLYYYYVTETNDMRPEAFSS</sequence>
<evidence type="ECO:0000313" key="5">
    <source>
        <dbReference type="EMBL" id="VDN09379.1"/>
    </source>
</evidence>
<keyword evidence="4" id="KW-0472">Membrane</keyword>
<keyword evidence="4" id="KW-0812">Transmembrane</keyword>
<keyword evidence="3" id="KW-0407">Ion channel</keyword>
<protein>
    <submittedName>
        <fullName evidence="5">Uncharacterized protein</fullName>
    </submittedName>
</protein>
<keyword evidence="4" id="KW-1133">Transmembrane helix</keyword>
<accession>A0A3P7NJ01</accession>
<evidence type="ECO:0000256" key="3">
    <source>
        <dbReference type="ARBA" id="ARBA00023303"/>
    </source>
</evidence>
<keyword evidence="1" id="KW-0813">Transport</keyword>
<proteinExistence type="predicted"/>
<name>A0A3P7NJ01_DIBLA</name>
<evidence type="ECO:0000256" key="2">
    <source>
        <dbReference type="ARBA" id="ARBA00023065"/>
    </source>
</evidence>
<dbReference type="GO" id="GO:0005886">
    <property type="term" value="C:plasma membrane"/>
    <property type="evidence" value="ECO:0007669"/>
    <property type="project" value="TreeGrafter"/>
</dbReference>
<evidence type="ECO:0000313" key="6">
    <source>
        <dbReference type="Proteomes" id="UP000281553"/>
    </source>
</evidence>
<dbReference type="OrthoDB" id="2373987at2759"/>
<dbReference type="Proteomes" id="UP000281553">
    <property type="component" value="Unassembled WGS sequence"/>
</dbReference>
<dbReference type="PANTHER" id="PTHR10117">
    <property type="entry name" value="TRANSIENT RECEPTOR POTENTIAL CHANNEL"/>
    <property type="match status" value="1"/>
</dbReference>
<keyword evidence="2" id="KW-0406">Ion transport</keyword>
<gene>
    <name evidence="5" type="ORF">DILT_LOCUS5210</name>
</gene>
<organism evidence="5 6">
    <name type="scientific">Dibothriocephalus latus</name>
    <name type="common">Fish tapeworm</name>
    <name type="synonym">Diphyllobothrium latum</name>
    <dbReference type="NCBI Taxonomy" id="60516"/>
    <lineage>
        <taxon>Eukaryota</taxon>
        <taxon>Metazoa</taxon>
        <taxon>Spiralia</taxon>
        <taxon>Lophotrochozoa</taxon>
        <taxon>Platyhelminthes</taxon>
        <taxon>Cestoda</taxon>
        <taxon>Eucestoda</taxon>
        <taxon>Diphyllobothriidea</taxon>
        <taxon>Diphyllobothriidae</taxon>
        <taxon>Dibothriocephalus</taxon>
    </lineage>
</organism>
<feature type="transmembrane region" description="Helical" evidence="4">
    <location>
        <begin position="45"/>
        <end position="67"/>
    </location>
</feature>
<dbReference type="GO" id="GO:0007338">
    <property type="term" value="P:single fertilization"/>
    <property type="evidence" value="ECO:0007669"/>
    <property type="project" value="TreeGrafter"/>
</dbReference>
<dbReference type="GO" id="GO:0070679">
    <property type="term" value="F:inositol 1,4,5 trisphosphate binding"/>
    <property type="evidence" value="ECO:0007669"/>
    <property type="project" value="TreeGrafter"/>
</dbReference>